<proteinExistence type="predicted"/>
<dbReference type="EMBL" id="WHJG01000021">
    <property type="protein sequence ID" value="NHZ81396.1"/>
    <property type="molecule type" value="Genomic_DNA"/>
</dbReference>
<dbReference type="RefSeq" id="WP_167088728.1">
    <property type="nucleotide sequence ID" value="NZ_WHJG01000021.1"/>
</dbReference>
<dbReference type="Pfam" id="PF18065">
    <property type="entry name" value="PatG_C"/>
    <property type="match status" value="1"/>
</dbReference>
<organism evidence="4 5">
    <name type="scientific">Massilia frigida</name>
    <dbReference type="NCBI Taxonomy" id="2609281"/>
    <lineage>
        <taxon>Bacteria</taxon>
        <taxon>Pseudomonadati</taxon>
        <taxon>Pseudomonadota</taxon>
        <taxon>Betaproteobacteria</taxon>
        <taxon>Burkholderiales</taxon>
        <taxon>Oxalobacteraceae</taxon>
        <taxon>Telluria group</taxon>
        <taxon>Massilia</taxon>
    </lineage>
</organism>
<dbReference type="Proteomes" id="UP000621455">
    <property type="component" value="Unassembled WGS sequence"/>
</dbReference>
<name>A0ABX0NFG7_9BURK</name>
<feature type="domain" description="PatG" evidence="2">
    <location>
        <begin position="43"/>
        <end position="121"/>
    </location>
</feature>
<evidence type="ECO:0000259" key="2">
    <source>
        <dbReference type="Pfam" id="PF18047"/>
    </source>
</evidence>
<evidence type="ECO:0000259" key="3">
    <source>
        <dbReference type="Pfam" id="PF18065"/>
    </source>
</evidence>
<dbReference type="Pfam" id="PF18047">
    <property type="entry name" value="PatG_D"/>
    <property type="match status" value="1"/>
</dbReference>
<keyword evidence="5" id="KW-1185">Reference proteome</keyword>
<protein>
    <submittedName>
        <fullName evidence="4">Uncharacterized protein</fullName>
    </submittedName>
</protein>
<evidence type="ECO:0000313" key="5">
    <source>
        <dbReference type="Proteomes" id="UP000621455"/>
    </source>
</evidence>
<reference evidence="4 5" key="1">
    <citation type="submission" date="2019-10" db="EMBL/GenBank/DDBJ databases">
        <title>Taxonomy of Antarctic Massilia spp.: description of Massilia rubra sp. nov., Massilia aquatica sp. nov., Massilia mucilaginosa sp. nov., Massilia frigida sp. nov. isolated from streams, lakes and regoliths.</title>
        <authorList>
            <person name="Holochova P."/>
            <person name="Sedlacek I."/>
            <person name="Kralova S."/>
            <person name="Maslanova I."/>
            <person name="Busse H.-J."/>
            <person name="Stankova E."/>
            <person name="Vrbovska V."/>
            <person name="Kovarovic V."/>
            <person name="Bartak M."/>
            <person name="Svec P."/>
            <person name="Pantucek R."/>
        </authorList>
    </citation>
    <scope>NUCLEOTIDE SEQUENCE [LARGE SCALE GENOMIC DNA]</scope>
    <source>
        <strain evidence="4 5">CCM 8695</strain>
    </source>
</reference>
<dbReference type="InterPro" id="IPR040636">
    <property type="entry name" value="PatG_C"/>
</dbReference>
<accession>A0ABX0NFG7</accession>
<gene>
    <name evidence="4" type="ORF">F2P44_19245</name>
</gene>
<evidence type="ECO:0000313" key="4">
    <source>
        <dbReference type="EMBL" id="NHZ81396.1"/>
    </source>
</evidence>
<feature type="region of interest" description="Disordered" evidence="1">
    <location>
        <begin position="1"/>
        <end position="22"/>
    </location>
</feature>
<feature type="domain" description="PatG C-terminal" evidence="3">
    <location>
        <begin position="190"/>
        <end position="292"/>
    </location>
</feature>
<comment type="caution">
    <text evidence="4">The sequence shown here is derived from an EMBL/GenBank/DDBJ whole genome shotgun (WGS) entry which is preliminary data.</text>
</comment>
<dbReference type="InterPro" id="IPR040483">
    <property type="entry name" value="PatG_dom"/>
</dbReference>
<evidence type="ECO:0000256" key="1">
    <source>
        <dbReference type="SAM" id="MobiDB-lite"/>
    </source>
</evidence>
<sequence length="313" mass="33601">MNAMQPETSPLPANVPGAPPAPASAAPCPDCAGKARTSVSEQYVYAIGQLEVRFPSLGIEREYQQRECALREPGARARGARICSVLERNPHLAMRMSYIFLIDGMPAYAINPAGGFMKDALFEAVAGCDEQAHFCVLVGRTGTFAAAPAHGGLLLTTVSADQLYNFSLSEWVEGLTRSAQPVLESRKIDAAHFDAVARNLFRDTSRTPENLGATEGHRALNYLLVQHPGIFLAAAERPGHHLAGVETRVHQTVGGRRHVIVILAFVDRATGVAERLYCTVDVTEEWPFVVGTEASTSALGLAPFVDSAMYAVG</sequence>